<comment type="similarity">
    <text evidence="1">Belongs to the flavin-dependent halogenase family. Bacterial tryptophan halogenase subfamily.</text>
</comment>
<dbReference type="SUPFAM" id="SSF51905">
    <property type="entry name" value="FAD/NAD(P)-binding domain"/>
    <property type="match status" value="1"/>
</dbReference>
<dbReference type="InterPro" id="IPR006905">
    <property type="entry name" value="Flavin_halogenase"/>
</dbReference>
<dbReference type="Pfam" id="PF04820">
    <property type="entry name" value="Trp_halogenase"/>
    <property type="match status" value="2"/>
</dbReference>
<reference evidence="3 4" key="1">
    <citation type="submission" date="2018-04" db="EMBL/GenBank/DDBJ databases">
        <title>Micromonosporas from Atacama Desert.</title>
        <authorList>
            <person name="Carro L."/>
            <person name="Klenk H.-P."/>
            <person name="Goodfellow M."/>
        </authorList>
    </citation>
    <scope>NUCLEOTIDE SEQUENCE [LARGE SCALE GENOMIC DNA]</scope>
    <source>
        <strain evidence="3 4">LB19</strain>
    </source>
</reference>
<dbReference type="AlphaFoldDB" id="A0A3N9XEX0"/>
<reference evidence="2 5" key="2">
    <citation type="submission" date="2020-11" db="EMBL/GenBank/DDBJ databases">
        <title>Sequencing the genomes of 1000 actinobacteria strains.</title>
        <authorList>
            <person name="Klenk H.-P."/>
        </authorList>
    </citation>
    <scope>NUCLEOTIDE SEQUENCE [LARGE SCALE GENOMIC DNA]</scope>
    <source>
        <strain evidence="2 5">DSM 101692</strain>
    </source>
</reference>
<gene>
    <name evidence="3" type="ORF">DDE19_30780</name>
    <name evidence="2" type="ORF">IW248_000973</name>
</gene>
<dbReference type="EMBL" id="JADOTX010000001">
    <property type="protein sequence ID" value="MBG6064686.1"/>
    <property type="molecule type" value="Genomic_DNA"/>
</dbReference>
<dbReference type="Proteomes" id="UP000614915">
    <property type="component" value="Unassembled WGS sequence"/>
</dbReference>
<dbReference type="EC" id="1.14.14.-" evidence="2"/>
<dbReference type="RefSeq" id="WP_124822751.1">
    <property type="nucleotide sequence ID" value="NZ_CP108567.1"/>
</dbReference>
<dbReference type="EMBL" id="QDGB01000371">
    <property type="protein sequence ID" value="RQX11422.1"/>
    <property type="molecule type" value="Genomic_DNA"/>
</dbReference>
<dbReference type="GO" id="GO:0004497">
    <property type="term" value="F:monooxygenase activity"/>
    <property type="evidence" value="ECO:0007669"/>
    <property type="project" value="InterPro"/>
</dbReference>
<evidence type="ECO:0000313" key="4">
    <source>
        <dbReference type="Proteomes" id="UP000278981"/>
    </source>
</evidence>
<sequence>MNTKPAEWDIGIIGGGPGGSTAAAYLAKAGLSVVVFESAHFPREHVGESLVPATTPVLLETGAMAAVEAAGFPRKFGAAWTSAETRPVSHLGFSNLTHDFRLAEVMFNERDQAGVDRDYTFHVDRGKFDQILLENAASLGAQVHQGVRVNRVDFDGEHPVMHTRSADGNREVPVRMVIDASGRNTTLGSQLKVKVADSVFNQYAIHTWFDGFDRQALSAEQSKSDFIFIHFLPLTDTWVWQIPITDTVTSIGVVTQKRRFADAAREDLEAFFWECVGSRPELEAALRSAEQVRPFKSEGDYSYAMKQICGDNFVMVGDAARFVDPIFSTGVSIALNSARLACQDIIAAAEAGDFKRERFKTYEMLLRRGVRNWYEFISVYYRLNILFTAFVQDPRYRLDVLKMLQGNMYDEAEPKALVEMRNVIRAVEQDPEHLWHPYLGELSAPTAAPIF</sequence>
<evidence type="ECO:0000313" key="5">
    <source>
        <dbReference type="Proteomes" id="UP000614915"/>
    </source>
</evidence>
<comment type="caution">
    <text evidence="3">The sequence shown here is derived from an EMBL/GenBank/DDBJ whole genome shotgun (WGS) entry which is preliminary data.</text>
</comment>
<dbReference type="InterPro" id="IPR050816">
    <property type="entry name" value="Flavin-dep_Halogenase_NPB"/>
</dbReference>
<accession>A0A3N9XEX0</accession>
<dbReference type="PANTHER" id="PTHR43747:SF1">
    <property type="entry name" value="SLR1998 PROTEIN"/>
    <property type="match status" value="1"/>
</dbReference>
<dbReference type="PRINTS" id="PR00420">
    <property type="entry name" value="RNGMNOXGNASE"/>
</dbReference>
<evidence type="ECO:0000313" key="3">
    <source>
        <dbReference type="EMBL" id="RQX11422.1"/>
    </source>
</evidence>
<protein>
    <submittedName>
        <fullName evidence="2">FADH2 O2-dependent halogenase</fullName>
        <ecNumber evidence="2">1.14.14.-</ecNumber>
    </submittedName>
    <submittedName>
        <fullName evidence="3">FADH2-dependent halogenase PltA</fullName>
    </submittedName>
</protein>
<keyword evidence="5" id="KW-1185">Reference proteome</keyword>
<dbReference type="Proteomes" id="UP000278981">
    <property type="component" value="Unassembled WGS sequence"/>
</dbReference>
<organism evidence="3 4">
    <name type="scientific">Micromonospora ureilytica</name>
    <dbReference type="NCBI Taxonomy" id="709868"/>
    <lineage>
        <taxon>Bacteria</taxon>
        <taxon>Bacillati</taxon>
        <taxon>Actinomycetota</taxon>
        <taxon>Actinomycetes</taxon>
        <taxon>Micromonosporales</taxon>
        <taxon>Micromonosporaceae</taxon>
        <taxon>Micromonospora</taxon>
    </lineage>
</organism>
<dbReference type="PANTHER" id="PTHR43747">
    <property type="entry name" value="FAD-BINDING PROTEIN"/>
    <property type="match status" value="1"/>
</dbReference>
<dbReference type="Gene3D" id="3.50.50.60">
    <property type="entry name" value="FAD/NAD(P)-binding domain"/>
    <property type="match status" value="1"/>
</dbReference>
<evidence type="ECO:0000256" key="1">
    <source>
        <dbReference type="ARBA" id="ARBA00038396"/>
    </source>
</evidence>
<name>A0A3N9XEX0_9ACTN</name>
<evidence type="ECO:0000313" key="2">
    <source>
        <dbReference type="EMBL" id="MBG6064686.1"/>
    </source>
</evidence>
<keyword evidence="2" id="KW-0560">Oxidoreductase</keyword>
<dbReference type="InterPro" id="IPR036188">
    <property type="entry name" value="FAD/NAD-bd_sf"/>
</dbReference>
<proteinExistence type="inferred from homology"/>
<dbReference type="OrthoDB" id="103324at2"/>